<evidence type="ECO:0000313" key="3">
    <source>
        <dbReference type="Proteomes" id="UP000537729"/>
    </source>
</evidence>
<dbReference type="RefSeq" id="WP_169885632.1">
    <property type="nucleotide sequence ID" value="NZ_JAAQWG010000050.1"/>
</dbReference>
<dbReference type="AlphaFoldDB" id="A0A7Y1AA63"/>
<sequence>MGRADAFPEPGKPYRIEWMQFQGTASTVQSMLAGARDCSPQAPSSLDQGTLSSELPA</sequence>
<name>A0A7Y1AA63_PSEVE</name>
<accession>A0A7Y1AA63</accession>
<evidence type="ECO:0000256" key="1">
    <source>
        <dbReference type="SAM" id="MobiDB-lite"/>
    </source>
</evidence>
<reference evidence="2 3" key="1">
    <citation type="journal article" date="2020" name="Front. Microbiol.">
        <title>Genetic Organization of the aprX-lipA2 Operon Affects the Proteolytic Potential of Pseudomonas Species in Milk.</title>
        <authorList>
            <person name="Maier C."/>
            <person name="Huptas C."/>
            <person name="von Neubeck M."/>
            <person name="Scherer S."/>
            <person name="Wenning M."/>
            <person name="Lucking G."/>
        </authorList>
    </citation>
    <scope>NUCLEOTIDE SEQUENCE [LARGE SCALE GENOMIC DNA]</scope>
    <source>
        <strain evidence="2 3">DSM 16272</strain>
    </source>
</reference>
<proteinExistence type="predicted"/>
<protein>
    <submittedName>
        <fullName evidence="2">Uncharacterized protein</fullName>
    </submittedName>
</protein>
<gene>
    <name evidence="2" type="ORF">HBO38_26970</name>
</gene>
<organism evidence="2 3">
    <name type="scientific">Pseudomonas veronii</name>
    <dbReference type="NCBI Taxonomy" id="76761"/>
    <lineage>
        <taxon>Bacteria</taxon>
        <taxon>Pseudomonadati</taxon>
        <taxon>Pseudomonadota</taxon>
        <taxon>Gammaproteobacteria</taxon>
        <taxon>Pseudomonadales</taxon>
        <taxon>Pseudomonadaceae</taxon>
        <taxon>Pseudomonas</taxon>
    </lineage>
</organism>
<comment type="caution">
    <text evidence="2">The sequence shown here is derived from an EMBL/GenBank/DDBJ whole genome shotgun (WGS) entry which is preliminary data.</text>
</comment>
<dbReference type="Proteomes" id="UP000537729">
    <property type="component" value="Unassembled WGS sequence"/>
</dbReference>
<feature type="region of interest" description="Disordered" evidence="1">
    <location>
        <begin position="32"/>
        <end position="57"/>
    </location>
</feature>
<feature type="compositionally biased region" description="Polar residues" evidence="1">
    <location>
        <begin position="41"/>
        <end position="57"/>
    </location>
</feature>
<evidence type="ECO:0000313" key="2">
    <source>
        <dbReference type="EMBL" id="NMY12028.1"/>
    </source>
</evidence>
<dbReference type="EMBL" id="JAAQWG010000050">
    <property type="protein sequence ID" value="NMY12028.1"/>
    <property type="molecule type" value="Genomic_DNA"/>
</dbReference>